<keyword evidence="6" id="KW-0479">Metal-binding</keyword>
<feature type="signal peptide" evidence="7">
    <location>
        <begin position="1"/>
        <end position="25"/>
    </location>
</feature>
<dbReference type="HAMAP" id="MF_00379">
    <property type="entry name" value="GTPase_MnmE"/>
    <property type="match status" value="1"/>
</dbReference>
<dbReference type="Proteomes" id="UP001161391">
    <property type="component" value="Unassembled WGS sequence"/>
</dbReference>
<dbReference type="InterPro" id="IPR031168">
    <property type="entry name" value="G_TrmE"/>
</dbReference>
<dbReference type="PANTHER" id="PTHR42714:SF2">
    <property type="entry name" value="TRNA MODIFICATION GTPASE GTPBP3, MITOCHONDRIAL"/>
    <property type="match status" value="1"/>
</dbReference>
<evidence type="ECO:0000256" key="3">
    <source>
        <dbReference type="ARBA" id="ARBA00022741"/>
    </source>
</evidence>
<dbReference type="Pfam" id="PF10396">
    <property type="entry name" value="TrmE_N"/>
    <property type="match status" value="1"/>
</dbReference>
<accession>A0ABQ5V9E1</accession>
<evidence type="ECO:0000256" key="2">
    <source>
        <dbReference type="ARBA" id="ARBA00022694"/>
    </source>
</evidence>
<comment type="subunit">
    <text evidence="6">Homodimer. Heterotetramer of two MnmE and two MnmG subunits.</text>
</comment>
<keyword evidence="3 6" id="KW-0547">Nucleotide-binding</keyword>
<dbReference type="Pfam" id="PF12631">
    <property type="entry name" value="MnmE_helical"/>
    <property type="match status" value="1"/>
</dbReference>
<dbReference type="EC" id="3.6.-.-" evidence="6"/>
<evidence type="ECO:0000259" key="8">
    <source>
        <dbReference type="Pfam" id="PF01926"/>
    </source>
</evidence>
<comment type="subcellular location">
    <subcellularLocation>
        <location evidence="6">Cytoplasm</location>
    </subcellularLocation>
</comment>
<feature type="binding site" evidence="6">
    <location>
        <begin position="268"/>
        <end position="274"/>
    </location>
    <ligand>
        <name>GTP</name>
        <dbReference type="ChEBI" id="CHEBI:37565"/>
    </ligand>
</feature>
<reference evidence="11" key="1">
    <citation type="journal article" date="2014" name="Int. J. Syst. Evol. Microbiol.">
        <title>Complete genome of a new Firmicutes species belonging to the dominant human colonic microbiota ('Ruminococcus bicirculans') reveals two chromosomes and a selective capacity to utilize plant glucans.</title>
        <authorList>
            <consortium name="NISC Comparative Sequencing Program"/>
            <person name="Wegmann U."/>
            <person name="Louis P."/>
            <person name="Goesmann A."/>
            <person name="Henrissat B."/>
            <person name="Duncan S.H."/>
            <person name="Flint H.J."/>
        </authorList>
    </citation>
    <scope>NUCLEOTIDE SEQUENCE</scope>
    <source>
        <strain evidence="11">NBRC 108219</strain>
    </source>
</reference>
<dbReference type="SUPFAM" id="SSF116878">
    <property type="entry name" value="TrmE connector domain"/>
    <property type="match status" value="1"/>
</dbReference>
<comment type="cofactor">
    <cofactor evidence="6">
        <name>K(+)</name>
        <dbReference type="ChEBI" id="CHEBI:29103"/>
    </cofactor>
    <text evidence="6">Binds 1 potassium ion per subunit.</text>
</comment>
<feature type="binding site" evidence="6">
    <location>
        <position position="103"/>
    </location>
    <ligand>
        <name>(6S)-5-formyl-5,6,7,8-tetrahydrofolate</name>
        <dbReference type="ChEBI" id="CHEBI:57457"/>
    </ligand>
</feature>
<evidence type="ECO:0000256" key="6">
    <source>
        <dbReference type="HAMAP-Rule" id="MF_00379"/>
    </source>
</evidence>
<feature type="binding site" evidence="6">
    <location>
        <position position="142"/>
    </location>
    <ligand>
        <name>(6S)-5-formyl-5,6,7,8-tetrahydrofolate</name>
        <dbReference type="ChEBI" id="CHEBI:57457"/>
    </ligand>
</feature>
<keyword evidence="6" id="KW-0963">Cytoplasm</keyword>
<dbReference type="SUPFAM" id="SSF52540">
    <property type="entry name" value="P-loop containing nucleoside triphosphate hydrolases"/>
    <property type="match status" value="1"/>
</dbReference>
<dbReference type="NCBIfam" id="TIGR00231">
    <property type="entry name" value="small_GTP"/>
    <property type="match status" value="1"/>
</dbReference>
<dbReference type="Gene3D" id="3.40.50.300">
    <property type="entry name" value="P-loop containing nucleotide triphosphate hydrolases"/>
    <property type="match status" value="1"/>
</dbReference>
<dbReference type="NCBIfam" id="NF003661">
    <property type="entry name" value="PRK05291.1-3"/>
    <property type="match status" value="1"/>
</dbReference>
<organism evidence="11 12">
    <name type="scientific">Algimonas ampicilliniresistens</name>
    <dbReference type="NCBI Taxonomy" id="1298735"/>
    <lineage>
        <taxon>Bacteria</taxon>
        <taxon>Pseudomonadati</taxon>
        <taxon>Pseudomonadota</taxon>
        <taxon>Alphaproteobacteria</taxon>
        <taxon>Maricaulales</taxon>
        <taxon>Robiginitomaculaceae</taxon>
        <taxon>Algimonas</taxon>
    </lineage>
</organism>
<feature type="chain" id="PRO_5045827687" description="tRNA modification GTPase MnmE" evidence="7">
    <location>
        <begin position="26"/>
        <end position="450"/>
    </location>
</feature>
<comment type="similarity">
    <text evidence="1 6">Belongs to the TRAFAC class TrmE-Era-EngA-EngB-Septin-like GTPase superfamily. TrmE GTPase family.</text>
</comment>
<dbReference type="InterPro" id="IPR018948">
    <property type="entry name" value="GTP-bd_TrmE_N"/>
</dbReference>
<sequence>MNNVGLAVMGAAYMGATMAVTPSNAATQTIFALSTAPGRAGVAVIRLSGPDAEPIALTLSGGAALPARRAVLRKLSRENEVIDEALVLYFPAPNSFTGEDVVELQCHGSHAVIEALSEALLALGLRQAQAGEFTRRAVENGRMDLTEAEGLMDLIDAQTTGQRRQALQQMDGHLRETYENWREGLLDALAQVEGEIDFADEADVPDALSHAAWPYLNQVAADIEAALKRADRGRAVRTGIDIAIIGAPNAGKSTLLNQLVGRDVAITSPQAGTTRDIVEAHMIIAGMPVTLSDTAGLRDAIDAIEAEGVRRALARAEDAHLRILLQRGETVKAPIEDGDIVVFNVKTPSNENEINALEGYGVDGLLTRLEAVIRDRFTGGEPAGLTRARHADCARRALSATQSAQTHLGIAPELVSEDIRAALRAIDELAGRADIEEVFDRIFSQFCVGK</sequence>
<dbReference type="Gene3D" id="1.20.120.430">
    <property type="entry name" value="tRNA modification GTPase MnmE domain 2"/>
    <property type="match status" value="1"/>
</dbReference>
<feature type="domain" description="GTP-binding protein TrmE N-terminal" evidence="9">
    <location>
        <begin position="29"/>
        <end position="142"/>
    </location>
</feature>
<dbReference type="SUPFAM" id="SSF103025">
    <property type="entry name" value="Folate-binding domain"/>
    <property type="match status" value="1"/>
</dbReference>
<evidence type="ECO:0000259" key="10">
    <source>
        <dbReference type="Pfam" id="PF12631"/>
    </source>
</evidence>
<dbReference type="CDD" id="cd14858">
    <property type="entry name" value="TrmE_N"/>
    <property type="match status" value="1"/>
</dbReference>
<keyword evidence="2 6" id="KW-0819">tRNA processing</keyword>
<reference evidence="11" key="2">
    <citation type="submission" date="2023-01" db="EMBL/GenBank/DDBJ databases">
        <title>Draft genome sequence of Algimonas ampicilliniresistens strain NBRC 108219.</title>
        <authorList>
            <person name="Sun Q."/>
            <person name="Mori K."/>
        </authorList>
    </citation>
    <scope>NUCLEOTIDE SEQUENCE</scope>
    <source>
        <strain evidence="11">NBRC 108219</strain>
    </source>
</reference>
<evidence type="ECO:0000259" key="9">
    <source>
        <dbReference type="Pfam" id="PF10396"/>
    </source>
</evidence>
<dbReference type="InterPro" id="IPR005225">
    <property type="entry name" value="Small_GTP-bd"/>
</dbReference>
<proteinExistence type="inferred from homology"/>
<feature type="binding site" evidence="6">
    <location>
        <position position="450"/>
    </location>
    <ligand>
        <name>(6S)-5-formyl-5,6,7,8-tetrahydrofolate</name>
        <dbReference type="ChEBI" id="CHEBI:57457"/>
    </ligand>
</feature>
<keyword evidence="4 6" id="KW-0630">Potassium</keyword>
<evidence type="ECO:0000256" key="4">
    <source>
        <dbReference type="ARBA" id="ARBA00022958"/>
    </source>
</evidence>
<keyword evidence="6" id="KW-0460">Magnesium</keyword>
<evidence type="ECO:0000313" key="12">
    <source>
        <dbReference type="Proteomes" id="UP001161391"/>
    </source>
</evidence>
<feature type="domain" description="MnmE helical" evidence="10">
    <location>
        <begin position="145"/>
        <end position="447"/>
    </location>
</feature>
<dbReference type="Pfam" id="PF01926">
    <property type="entry name" value="MMR_HSR1"/>
    <property type="match status" value="1"/>
</dbReference>
<dbReference type="EMBL" id="BSNK01000002">
    <property type="protein sequence ID" value="GLQ24108.1"/>
    <property type="molecule type" value="Genomic_DNA"/>
</dbReference>
<feature type="binding site" evidence="6">
    <location>
        <begin position="293"/>
        <end position="296"/>
    </location>
    <ligand>
        <name>GTP</name>
        <dbReference type="ChEBI" id="CHEBI:37565"/>
    </ligand>
</feature>
<feature type="binding site" evidence="6">
    <location>
        <position position="46"/>
    </location>
    <ligand>
        <name>(6S)-5-formyl-5,6,7,8-tetrahydrofolate</name>
        <dbReference type="ChEBI" id="CHEBI:57457"/>
    </ligand>
</feature>
<dbReference type="InterPro" id="IPR027266">
    <property type="entry name" value="TrmE/GcvT-like"/>
</dbReference>
<keyword evidence="6" id="KW-0378">Hydrolase</keyword>
<comment type="caution">
    <text evidence="6">Lacks conserved residue(s) required for the propagation of feature annotation.</text>
</comment>
<name>A0ABQ5V9E1_9PROT</name>
<gene>
    <name evidence="6 11" type="primary">mnmE</name>
    <name evidence="6" type="synonym">trmE</name>
    <name evidence="11" type="ORF">GCM10007853_19820</name>
</gene>
<feature type="binding site" evidence="6">
    <location>
        <begin position="249"/>
        <end position="254"/>
    </location>
    <ligand>
        <name>GTP</name>
        <dbReference type="ChEBI" id="CHEBI:37565"/>
    </ligand>
</feature>
<feature type="binding site" evidence="6">
    <location>
        <position position="253"/>
    </location>
    <ligand>
        <name>Mg(2+)</name>
        <dbReference type="ChEBI" id="CHEBI:18420"/>
    </ligand>
</feature>
<evidence type="ECO:0000313" key="11">
    <source>
        <dbReference type="EMBL" id="GLQ24108.1"/>
    </source>
</evidence>
<dbReference type="InterPro" id="IPR027368">
    <property type="entry name" value="MnmE_dom2"/>
</dbReference>
<keyword evidence="5 6" id="KW-0342">GTP-binding</keyword>
<comment type="caution">
    <text evidence="11">The sequence shown here is derived from an EMBL/GenBank/DDBJ whole genome shotgun (WGS) entry which is preliminary data.</text>
</comment>
<dbReference type="InterPro" id="IPR025867">
    <property type="entry name" value="MnmE_helical"/>
</dbReference>
<evidence type="ECO:0000256" key="7">
    <source>
        <dbReference type="SAM" id="SignalP"/>
    </source>
</evidence>
<dbReference type="InterPro" id="IPR027417">
    <property type="entry name" value="P-loop_NTPase"/>
</dbReference>
<feature type="domain" description="G" evidence="8">
    <location>
        <begin position="241"/>
        <end position="331"/>
    </location>
</feature>
<dbReference type="InterPro" id="IPR004520">
    <property type="entry name" value="GTPase_MnmE"/>
</dbReference>
<protein>
    <recommendedName>
        <fullName evidence="6">tRNA modification GTPase MnmE</fullName>
        <ecNumber evidence="6">3.6.-.-</ecNumber>
    </recommendedName>
</protein>
<evidence type="ECO:0000256" key="5">
    <source>
        <dbReference type="ARBA" id="ARBA00023134"/>
    </source>
</evidence>
<keyword evidence="12" id="KW-1185">Reference proteome</keyword>
<dbReference type="Gene3D" id="3.30.1360.120">
    <property type="entry name" value="Probable tRNA modification gtpase trme, domain 1"/>
    <property type="match status" value="1"/>
</dbReference>
<evidence type="ECO:0000256" key="1">
    <source>
        <dbReference type="ARBA" id="ARBA00011043"/>
    </source>
</evidence>
<dbReference type="InterPro" id="IPR006073">
    <property type="entry name" value="GTP-bd"/>
</dbReference>
<dbReference type="CDD" id="cd04164">
    <property type="entry name" value="trmE"/>
    <property type="match status" value="1"/>
</dbReference>
<dbReference type="PANTHER" id="PTHR42714">
    <property type="entry name" value="TRNA MODIFICATION GTPASE GTPBP3"/>
    <property type="match status" value="1"/>
</dbReference>
<keyword evidence="7" id="KW-0732">Signal</keyword>
<comment type="function">
    <text evidence="6">Exhibits a very high intrinsic GTPase hydrolysis rate. Involved in the addition of a carboxymethylaminomethyl (cmnm) group at the wobble position (U34) of certain tRNAs, forming tRNA-cmnm(5)s(2)U34.</text>
</comment>
<feature type="binding site" evidence="6">
    <location>
        <position position="274"/>
    </location>
    <ligand>
        <name>Mg(2+)</name>
        <dbReference type="ChEBI" id="CHEBI:18420"/>
    </ligand>
</feature>